<keyword evidence="2" id="KW-1133">Transmembrane helix</keyword>
<sequence>MAQARGSLGLLEPRLPVPPSRRPGRTGLPAMKLQLRAAIPLLCGLSACASRRGAAHRRGGREELQTARRDVADDLFNCINVTGGFLGGASSREDAISKAVSFCEGDKDLAEPTLACPHFKEAVSRALELEPKDKLFDAKSFCEATEAYMINIRGASRVPRTGKGALLNFEVSDHCTTAVAAAFAPDKTLASSSVPDFWYAMCMNQDCAHFLPSRAKWCNVHREPTHSVVVCEAARRFAIDEVVVHESGAMSPEQICALYGEFVEEMGMDLSAYEQVVHGRHTHEPKQERSQGHRRALARSVTTLLLVLLGLAPAVAMLDSA</sequence>
<gene>
    <name evidence="3" type="ORF">AMON00008_LOCUS25346</name>
</gene>
<dbReference type="EMBL" id="HBNR01036806">
    <property type="protein sequence ID" value="CAE4593277.1"/>
    <property type="molecule type" value="Transcribed_RNA"/>
</dbReference>
<feature type="transmembrane region" description="Helical" evidence="2">
    <location>
        <begin position="296"/>
        <end position="318"/>
    </location>
</feature>
<evidence type="ECO:0000256" key="2">
    <source>
        <dbReference type="SAM" id="Phobius"/>
    </source>
</evidence>
<evidence type="ECO:0000256" key="1">
    <source>
        <dbReference type="SAM" id="MobiDB-lite"/>
    </source>
</evidence>
<evidence type="ECO:0000313" key="3">
    <source>
        <dbReference type="EMBL" id="CAE4593277.1"/>
    </source>
</evidence>
<organism evidence="3">
    <name type="scientific">Alexandrium monilatum</name>
    <dbReference type="NCBI Taxonomy" id="311494"/>
    <lineage>
        <taxon>Eukaryota</taxon>
        <taxon>Sar</taxon>
        <taxon>Alveolata</taxon>
        <taxon>Dinophyceae</taxon>
        <taxon>Gonyaulacales</taxon>
        <taxon>Pyrocystaceae</taxon>
        <taxon>Alexandrium</taxon>
    </lineage>
</organism>
<name>A0A7S4QT69_9DINO</name>
<dbReference type="AlphaFoldDB" id="A0A7S4QT69"/>
<protein>
    <submittedName>
        <fullName evidence="3">Uncharacterized protein</fullName>
    </submittedName>
</protein>
<reference evidence="3" key="1">
    <citation type="submission" date="2021-01" db="EMBL/GenBank/DDBJ databases">
        <authorList>
            <person name="Corre E."/>
            <person name="Pelletier E."/>
            <person name="Niang G."/>
            <person name="Scheremetjew M."/>
            <person name="Finn R."/>
            <person name="Kale V."/>
            <person name="Holt S."/>
            <person name="Cochrane G."/>
            <person name="Meng A."/>
            <person name="Brown T."/>
            <person name="Cohen L."/>
        </authorList>
    </citation>
    <scope>NUCLEOTIDE SEQUENCE</scope>
    <source>
        <strain evidence="3">CCMP3105</strain>
    </source>
</reference>
<feature type="region of interest" description="Disordered" evidence="1">
    <location>
        <begin position="1"/>
        <end position="27"/>
    </location>
</feature>
<proteinExistence type="predicted"/>
<keyword evidence="2" id="KW-0472">Membrane</keyword>
<keyword evidence="2" id="KW-0812">Transmembrane</keyword>
<accession>A0A7S4QT69</accession>